<organism evidence="3 4">
    <name type="scientific">Paraburkholderia denitrificans</name>
    <dbReference type="NCBI Taxonomy" id="694025"/>
    <lineage>
        <taxon>Bacteria</taxon>
        <taxon>Pseudomonadati</taxon>
        <taxon>Pseudomonadota</taxon>
        <taxon>Betaproteobacteria</taxon>
        <taxon>Burkholderiales</taxon>
        <taxon>Burkholderiaceae</taxon>
        <taxon>Paraburkholderia</taxon>
    </lineage>
</organism>
<keyword evidence="4" id="KW-1185">Reference proteome</keyword>
<protein>
    <submittedName>
        <fullName evidence="3">Rhodoquinone biosynthesis methyltransferase RquA</fullName>
    </submittedName>
</protein>
<feature type="domain" description="Methyltransferase" evidence="2">
    <location>
        <begin position="194"/>
        <end position="289"/>
    </location>
</feature>
<keyword evidence="3" id="KW-0808">Transferase</keyword>
<dbReference type="SUPFAM" id="SSF53335">
    <property type="entry name" value="S-adenosyl-L-methionine-dependent methyltransferases"/>
    <property type="match status" value="1"/>
</dbReference>
<dbReference type="GO" id="GO:0008168">
    <property type="term" value="F:methyltransferase activity"/>
    <property type="evidence" value="ECO:0007669"/>
    <property type="project" value="UniProtKB-KW"/>
</dbReference>
<dbReference type="InterPro" id="IPR041698">
    <property type="entry name" value="Methyltransf_25"/>
</dbReference>
<dbReference type="GO" id="GO:0032259">
    <property type="term" value="P:methylation"/>
    <property type="evidence" value="ECO:0007669"/>
    <property type="project" value="UniProtKB-KW"/>
</dbReference>
<dbReference type="NCBIfam" id="NF038261">
    <property type="entry name" value="rhodoquin_RquA"/>
    <property type="match status" value="1"/>
</dbReference>
<dbReference type="EMBL" id="JBHSMP010000001">
    <property type="protein sequence ID" value="MFC5427251.1"/>
    <property type="molecule type" value="Genomic_DNA"/>
</dbReference>
<name>A0ABW0J2K1_9BURK</name>
<dbReference type="Gene3D" id="3.40.50.150">
    <property type="entry name" value="Vaccinia Virus protein VP39"/>
    <property type="match status" value="1"/>
</dbReference>
<comment type="caution">
    <text evidence="3">The sequence shown here is derived from an EMBL/GenBank/DDBJ whole genome shotgun (WGS) entry which is preliminary data.</text>
</comment>
<dbReference type="Proteomes" id="UP001596103">
    <property type="component" value="Unassembled WGS sequence"/>
</dbReference>
<sequence>MIQVYSHRISRPRLMQIIGTRACVEQTGSDRTGDYATVQLHKLPGANSSRRAVTPAGSGSSALQSRQTRSHPRSHALSNAFRYHAMIENLDNAPALIEASVAKHPATDHGGLVLDSDDLRPDSIPTTSDGISDYGIPIPEYLRRVYSYFYIKPWAIRLFERPWLVNLILWGWYRNLGNAALEALGVKLRGATIQIGCAYGDLTQRLAAQLSAAGGRLDVVDIVEGQLRNMKAKLDPKAPVRGLCMNSADLKIPDATYDRGLLFMLLHEMPQDVRAATLNEALRVIKPGGKLVIVDFAPCSRWHPLKYLWQVPLSVLEPFAPDIWTQPIEHWLPESHRDKIVAKTFYFGRFYQRIVIEV</sequence>
<reference evidence="4" key="1">
    <citation type="journal article" date="2019" name="Int. J. Syst. Evol. Microbiol.">
        <title>The Global Catalogue of Microorganisms (GCM) 10K type strain sequencing project: providing services to taxonomists for standard genome sequencing and annotation.</title>
        <authorList>
            <consortium name="The Broad Institute Genomics Platform"/>
            <consortium name="The Broad Institute Genome Sequencing Center for Infectious Disease"/>
            <person name="Wu L."/>
            <person name="Ma J."/>
        </authorList>
    </citation>
    <scope>NUCLEOTIDE SEQUENCE [LARGE SCALE GENOMIC DNA]</scope>
    <source>
        <strain evidence="4">CCUG 56042</strain>
    </source>
</reference>
<evidence type="ECO:0000259" key="2">
    <source>
        <dbReference type="Pfam" id="PF13649"/>
    </source>
</evidence>
<feature type="region of interest" description="Disordered" evidence="1">
    <location>
        <begin position="46"/>
        <end position="74"/>
    </location>
</feature>
<gene>
    <name evidence="3" type="primary">rquA</name>
    <name evidence="3" type="ORF">ACFPTO_00240</name>
</gene>
<dbReference type="Pfam" id="PF13649">
    <property type="entry name" value="Methyltransf_25"/>
    <property type="match status" value="1"/>
</dbReference>
<dbReference type="InterPro" id="IPR029063">
    <property type="entry name" value="SAM-dependent_MTases_sf"/>
</dbReference>
<evidence type="ECO:0000313" key="3">
    <source>
        <dbReference type="EMBL" id="MFC5427251.1"/>
    </source>
</evidence>
<keyword evidence="3" id="KW-0489">Methyltransferase</keyword>
<dbReference type="CDD" id="cd02440">
    <property type="entry name" value="AdoMet_MTases"/>
    <property type="match status" value="1"/>
</dbReference>
<accession>A0ABW0J2K1</accession>
<dbReference type="RefSeq" id="WP_377708574.1">
    <property type="nucleotide sequence ID" value="NZ_JBHSMP010000001.1"/>
</dbReference>
<evidence type="ECO:0000313" key="4">
    <source>
        <dbReference type="Proteomes" id="UP001596103"/>
    </source>
</evidence>
<feature type="compositionally biased region" description="Polar residues" evidence="1">
    <location>
        <begin position="46"/>
        <end position="67"/>
    </location>
</feature>
<evidence type="ECO:0000256" key="1">
    <source>
        <dbReference type="SAM" id="MobiDB-lite"/>
    </source>
</evidence>
<proteinExistence type="predicted"/>